<evidence type="ECO:0008006" key="14">
    <source>
        <dbReference type="Google" id="ProtNLM"/>
    </source>
</evidence>
<dbReference type="InterPro" id="IPR046769">
    <property type="entry name" value="DOCKER_Lobe_A"/>
</dbReference>
<dbReference type="InterPro" id="IPR056372">
    <property type="entry name" value="TPR_DOCK"/>
</dbReference>
<feature type="compositionally biased region" description="Polar residues" evidence="8">
    <location>
        <begin position="1804"/>
        <end position="1820"/>
    </location>
</feature>
<dbReference type="InterPro" id="IPR027007">
    <property type="entry name" value="C2_DOCK-type_domain"/>
</dbReference>
<evidence type="ECO:0000256" key="2">
    <source>
        <dbReference type="ARBA" id="ARBA00022443"/>
    </source>
</evidence>
<feature type="compositionally biased region" description="Low complexity" evidence="8">
    <location>
        <begin position="1753"/>
        <end position="1762"/>
    </location>
</feature>
<dbReference type="InterPro" id="IPR043162">
    <property type="entry name" value="DOCK_C_lobe_C"/>
</dbReference>
<feature type="compositionally biased region" description="Polar residues" evidence="8">
    <location>
        <begin position="1732"/>
        <end position="1747"/>
    </location>
</feature>
<dbReference type="GO" id="GO:0005085">
    <property type="term" value="F:guanyl-nucleotide exchange factor activity"/>
    <property type="evidence" value="ECO:0007669"/>
    <property type="project" value="UniProtKB-KW"/>
</dbReference>
<dbReference type="Pfam" id="PF20421">
    <property type="entry name" value="DHR-2_Lobe_C"/>
    <property type="match status" value="1"/>
</dbReference>
<protein>
    <recommendedName>
        <fullName evidence="14">Dedicator of cytokinesis protein 1</fullName>
    </recommendedName>
</protein>
<evidence type="ECO:0000256" key="4">
    <source>
        <dbReference type="ARBA" id="ARBA00022553"/>
    </source>
</evidence>
<dbReference type="InterPro" id="IPR035892">
    <property type="entry name" value="C2_domain_sf"/>
</dbReference>
<dbReference type="GO" id="GO:0007264">
    <property type="term" value="P:small GTPase-mediated signal transduction"/>
    <property type="evidence" value="ECO:0007669"/>
    <property type="project" value="InterPro"/>
</dbReference>
<dbReference type="Pfam" id="PF06920">
    <property type="entry name" value="DHR-2_Lobe_A"/>
    <property type="match status" value="1"/>
</dbReference>
<organism evidence="12 13">
    <name type="scientific">Lymnaea stagnalis</name>
    <name type="common">Great pond snail</name>
    <name type="synonym">Helix stagnalis</name>
    <dbReference type="NCBI Taxonomy" id="6523"/>
    <lineage>
        <taxon>Eukaryota</taxon>
        <taxon>Metazoa</taxon>
        <taxon>Spiralia</taxon>
        <taxon>Lophotrochozoa</taxon>
        <taxon>Mollusca</taxon>
        <taxon>Gastropoda</taxon>
        <taxon>Heterobranchia</taxon>
        <taxon>Euthyneura</taxon>
        <taxon>Panpulmonata</taxon>
        <taxon>Hygrophila</taxon>
        <taxon>Lymnaeoidea</taxon>
        <taxon>Lymnaeidae</taxon>
        <taxon>Lymnaea</taxon>
    </lineage>
</organism>
<feature type="domain" description="DOCKER" evidence="11">
    <location>
        <begin position="1223"/>
        <end position="1650"/>
    </location>
</feature>
<accession>A0AAV2GZG9</accession>
<name>A0AAV2GZG9_LYMST</name>
<dbReference type="Pfam" id="PF20422">
    <property type="entry name" value="DHR-2_Lobe_B"/>
    <property type="match status" value="1"/>
</dbReference>
<dbReference type="GO" id="GO:0005737">
    <property type="term" value="C:cytoplasm"/>
    <property type="evidence" value="ECO:0007669"/>
    <property type="project" value="UniProtKB-SubCell"/>
</dbReference>
<evidence type="ECO:0000256" key="5">
    <source>
        <dbReference type="ARBA" id="ARBA00022658"/>
    </source>
</evidence>
<keyword evidence="13" id="KW-1185">Reference proteome</keyword>
<dbReference type="Pfam" id="PF23554">
    <property type="entry name" value="TPR_DOCK"/>
    <property type="match status" value="1"/>
</dbReference>
<evidence type="ECO:0000256" key="3">
    <source>
        <dbReference type="ARBA" id="ARBA00022490"/>
    </source>
</evidence>
<dbReference type="PROSITE" id="PS50002">
    <property type="entry name" value="SH3"/>
    <property type="match status" value="1"/>
</dbReference>
<feature type="compositionally biased region" description="Basic and acidic residues" evidence="8">
    <location>
        <begin position="1785"/>
        <end position="1794"/>
    </location>
</feature>
<feature type="domain" description="C2 DOCK-type" evidence="10">
    <location>
        <begin position="424"/>
        <end position="596"/>
    </location>
</feature>
<dbReference type="InterPro" id="IPR026791">
    <property type="entry name" value="DOCK"/>
</dbReference>
<feature type="compositionally biased region" description="Pro residues" evidence="8">
    <location>
        <begin position="1718"/>
        <end position="1727"/>
    </location>
</feature>
<feature type="region of interest" description="Disordered" evidence="8">
    <location>
        <begin position="1642"/>
        <end position="1988"/>
    </location>
</feature>
<feature type="compositionally biased region" description="Pro residues" evidence="8">
    <location>
        <begin position="1949"/>
        <end position="1981"/>
    </location>
</feature>
<evidence type="ECO:0000256" key="8">
    <source>
        <dbReference type="SAM" id="MobiDB-lite"/>
    </source>
</evidence>
<feature type="compositionally biased region" description="Low complexity" evidence="8">
    <location>
        <begin position="1865"/>
        <end position="1879"/>
    </location>
</feature>
<reference evidence="12 13" key="1">
    <citation type="submission" date="2024-04" db="EMBL/GenBank/DDBJ databases">
        <authorList>
            <consortium name="Genoscope - CEA"/>
            <person name="William W."/>
        </authorList>
    </citation>
    <scope>NUCLEOTIDE SEQUENCE [LARGE SCALE GENOMIC DNA]</scope>
</reference>
<dbReference type="InterPro" id="IPR027357">
    <property type="entry name" value="DOCKER_dom"/>
</dbReference>
<dbReference type="InterPro" id="IPR046773">
    <property type="entry name" value="DOCKER_Lobe_C"/>
</dbReference>
<evidence type="ECO:0000259" key="9">
    <source>
        <dbReference type="PROSITE" id="PS50002"/>
    </source>
</evidence>
<feature type="compositionally biased region" description="Polar residues" evidence="8">
    <location>
        <begin position="1642"/>
        <end position="1662"/>
    </location>
</feature>
<feature type="compositionally biased region" description="Low complexity" evidence="8">
    <location>
        <begin position="1663"/>
        <end position="1681"/>
    </location>
</feature>
<keyword evidence="4" id="KW-0597">Phosphoprotein</keyword>
<feature type="domain" description="SH3" evidence="9">
    <location>
        <begin position="9"/>
        <end position="77"/>
    </location>
</feature>
<dbReference type="InterPro" id="IPR001452">
    <property type="entry name" value="SH3_domain"/>
</dbReference>
<proteinExistence type="inferred from homology"/>
<dbReference type="EMBL" id="CAXITT010000007">
    <property type="protein sequence ID" value="CAL1526646.1"/>
    <property type="molecule type" value="Genomic_DNA"/>
</dbReference>
<dbReference type="InterPro" id="IPR042455">
    <property type="entry name" value="DOCK_N_sub1"/>
</dbReference>
<dbReference type="PROSITE" id="PS51651">
    <property type="entry name" value="DOCKER"/>
    <property type="match status" value="1"/>
</dbReference>
<dbReference type="Gene3D" id="2.60.40.150">
    <property type="entry name" value="C2 domain"/>
    <property type="match status" value="1"/>
</dbReference>
<dbReference type="Gene3D" id="2.30.30.40">
    <property type="entry name" value="SH3 Domains"/>
    <property type="match status" value="1"/>
</dbReference>
<dbReference type="Gene3D" id="1.25.40.410">
    <property type="match status" value="1"/>
</dbReference>
<keyword evidence="3" id="KW-0963">Cytoplasm</keyword>
<dbReference type="Pfam" id="PF14429">
    <property type="entry name" value="DOCK-C2"/>
    <property type="match status" value="1"/>
</dbReference>
<feature type="compositionally biased region" description="Polar residues" evidence="8">
    <location>
        <begin position="1830"/>
        <end position="1851"/>
    </location>
</feature>
<evidence type="ECO:0000256" key="1">
    <source>
        <dbReference type="ARBA" id="ARBA00004496"/>
    </source>
</evidence>
<keyword evidence="2 6" id="KW-0728">SH3 domain</keyword>
<gene>
    <name evidence="12" type="ORF">GSLYS_00000823001</name>
</gene>
<dbReference type="InterPro" id="IPR046770">
    <property type="entry name" value="DOCKER_Lobe_B"/>
</dbReference>
<sequence>MMSCKWKPARQKYGVAVSNFRSAAIHSALPLQIGDTVHVLEEYWADANKVTWLRGCVCSNKNKKGVFPLSFIAFKECTVENEGPYETVIPVEDAIIKELTYVLREWNVRWKTLFVDRKSIFQTISLVMGELDKIRSLLVSNTLTREQALEQKHSAITMIDWGNGQLGMDLVPRVDYQQADPDKVSVVEMFRIHEQSVKNCQGALPGGMVKVKAREKQGEKVYHLLVGICSLACAIGDNGEVYLSLYDNTDGRFLSERFVMTCSKNGNINDRTSNTIFSDLSPDETRKDIYLVLQILRKGRLTAEGSFKKLPAYQYRRPWGVSVLSLKDLFQINPENELEYFLRVHCVDNENFATTHESLIKRQIAMVGKGSVTDRQNQGVTLSVKILHGDLKTVRIENPILFTRGVVLTQRMGFPEFITPGEMRNDLYLTLVGAEFDRGSKTASKNVEVRITVFNQNYETIEDCILPANGIQMSSVFYSYVLYHSNAPKWNETIRLSIPIEKFNGAHIRLELCHCSNRDKAEKKMYGFAYLSVTTQGNVTRHDGRYELCIYKCEDAGKVKNYLRFPSLKEEFSGNPDAVPYQHSSKEYVTVETFLCSSKFAQKSALLNVLQWRSNPSKIPQHLDNLIKLKGQELVRYLQDILDSLFDMFNAADREQVPFAMDIFQTLVHIFNLLHEDIFEKFSAVLDDYLEKSFSSPLAHRDLMLCLKVQAERIYTCTDFDDKSTRKVFKVLGDIFKFAVKSCILSQRVYTHQLVDEFKRNLHNVFQTFGDVLRSTEKVLHKAQALLLNNLHKCFIPLLHILSVTDLTKYIRFLLCIINKEPGVSVTKAKTMLIQHAINSKLMTEPASRVDLLPICLADLKKCLYKKLNLELVTNTLGDLLTSTYKLKDTCDIKDEVAKIIQSVFDVTVITLWTLNSENSEQRQTAGSLLVACLTEMLRLMDVSHYQKLMGVYQKPTDLKMRLSIIAVPLKSTPAVAKDFLNRVLIVFRDLIKTNNFPVDWTTMRMITNNVMLTSIQYIADDLTVNFLHGSDFDREMWYNFFLLAVDFITQPALQLEKYSEAKSSQIKDKYNDMRVPVGFHIYTLWNQLGANKHHLTMEMIGPFLKVTMVPQAELRKATIPIFFDIIQCEFKLKGDLKRVEGKMIYELDSLVLDHHGDGEYKKLLSSILLDKVQAEPELQEEGKRFVFSVTDLLERLLDYRDIMDREEQRDTKMHCTFNILNFYKDSRRDMYIRYISRLYELHYTASNFVEAGLTLKLYAQLLSWSQTKLPKEMNYPSETEAQRKEELFTRIMDCFDKGKAWEYGIPLCKELADHYEKTFQYQKLGQILQKQASFFYQILEGNKLRQDPTYYRVAYYGNTFPPYLKNKAFIYRGDECLKLSTIMSQLTREYPSAVIMTTNSPIDDSYKQGDAQCEAPRLTNVDCLKKQEAQKFKSLVSVKPVPSDRPEFVGKEVPSEVSAFYNTNEVDTFQFDRPHHRDDKDKNNEFKSLCLERTIMRSSYHLPGILRWYEVVSTKTVHFCPVQTAHVTVQQMNAELRSSADNALRNPEQCLNHLTMRLQGVISGAVNGGIPKYQEAFFNEEYLAKYPDEAEYVDQLKAVILEQIQLLEKGLNIQGRYASQEMQPLHHSLVDMFTKMKSSMGYQNTSSNLKNRVSSLSNGSQRPSTPSSTSLNSSGSNRSSVISAGDVDPDEIYVEPPEPPSATVDLANGVSVNNEEAPPPPPPPPRKGSTAGIQINNNLPNFNTMSPPVLPTTPKTQPLLPGKQTRTSVVLNEKHLSSSSSDLPHTEDTKGKEAVPPVPPRTSGPQHSTTTSPLDTSKVSLDAPPIPNKRNTSVHTAPFLSNNFGGSTPALSPVGGYKNFNRFSTAQQSHSMSSSTGGPAPPPPRPRMVSARDPPPELVSLKKTEPASPHIITASRSPMPPPELVTFKQPASSPASPPAITTPSPTRNVPPPAAPPPTHLSPKDPQPGPASVIGPPPIPLRKPSNSQ</sequence>
<dbReference type="InterPro" id="IPR032376">
    <property type="entry name" value="DOCK_N"/>
</dbReference>
<evidence type="ECO:0000259" key="11">
    <source>
        <dbReference type="PROSITE" id="PS51651"/>
    </source>
</evidence>
<dbReference type="Proteomes" id="UP001497497">
    <property type="component" value="Unassembled WGS sequence"/>
</dbReference>
<dbReference type="PANTHER" id="PTHR45653:SF12">
    <property type="entry name" value="SPONGE, ISOFORM E"/>
    <property type="match status" value="1"/>
</dbReference>
<dbReference type="GO" id="GO:0005886">
    <property type="term" value="C:plasma membrane"/>
    <property type="evidence" value="ECO:0007669"/>
    <property type="project" value="TreeGrafter"/>
</dbReference>
<dbReference type="FunFam" id="1.25.40.410:FF:000003">
    <property type="entry name" value="Dedicator of cytokinesis protein 4"/>
    <property type="match status" value="1"/>
</dbReference>
<dbReference type="Gene3D" id="1.20.1270.350">
    <property type="entry name" value="Dedicator of cytokinesis N-terminal subdomain"/>
    <property type="match status" value="1"/>
</dbReference>
<evidence type="ECO:0000313" key="13">
    <source>
        <dbReference type="Proteomes" id="UP001497497"/>
    </source>
</evidence>
<comment type="caution">
    <text evidence="12">The sequence shown here is derived from an EMBL/GenBank/DDBJ whole genome shotgun (WGS) entry which is preliminary data.</text>
</comment>
<dbReference type="PROSITE" id="PS51650">
    <property type="entry name" value="C2_DOCK"/>
    <property type="match status" value="1"/>
</dbReference>
<feature type="compositionally biased region" description="Low complexity" evidence="8">
    <location>
        <begin position="1931"/>
        <end position="1948"/>
    </location>
</feature>
<dbReference type="Pfam" id="PF16172">
    <property type="entry name" value="DOCK_N"/>
    <property type="match status" value="1"/>
</dbReference>
<evidence type="ECO:0000313" key="12">
    <source>
        <dbReference type="EMBL" id="CAL1526646.1"/>
    </source>
</evidence>
<dbReference type="Gene3D" id="1.20.58.740">
    <property type="match status" value="1"/>
</dbReference>
<evidence type="ECO:0000256" key="6">
    <source>
        <dbReference type="PROSITE-ProRule" id="PRU00192"/>
    </source>
</evidence>
<dbReference type="PANTHER" id="PTHR45653">
    <property type="entry name" value="DEDICATOR OF CYTOKINESIS"/>
    <property type="match status" value="1"/>
</dbReference>
<evidence type="ECO:0000259" key="10">
    <source>
        <dbReference type="PROSITE" id="PS51650"/>
    </source>
</evidence>
<keyword evidence="5" id="KW-0344">Guanine-nucleotide releasing factor</keyword>
<dbReference type="InterPro" id="IPR043161">
    <property type="entry name" value="DOCK_C_lobe_A"/>
</dbReference>
<comment type="subcellular location">
    <subcellularLocation>
        <location evidence="1">Cytoplasm</location>
    </subcellularLocation>
</comment>
<evidence type="ECO:0000256" key="7">
    <source>
        <dbReference type="PROSITE-ProRule" id="PRU00983"/>
    </source>
</evidence>
<dbReference type="GO" id="GO:0031267">
    <property type="term" value="F:small GTPase binding"/>
    <property type="evidence" value="ECO:0007669"/>
    <property type="project" value="TreeGrafter"/>
</dbReference>
<comment type="similarity">
    <text evidence="7">Belongs to the DOCK family.</text>
</comment>